<name>A0A8X6G7H2_TRICU</name>
<protein>
    <submittedName>
        <fullName evidence="2">Uncharacterized protein</fullName>
    </submittedName>
</protein>
<proteinExistence type="predicted"/>
<organism evidence="2 3">
    <name type="scientific">Trichonephila clavata</name>
    <name type="common">Joro spider</name>
    <name type="synonym">Nephila clavata</name>
    <dbReference type="NCBI Taxonomy" id="2740835"/>
    <lineage>
        <taxon>Eukaryota</taxon>
        <taxon>Metazoa</taxon>
        <taxon>Ecdysozoa</taxon>
        <taxon>Arthropoda</taxon>
        <taxon>Chelicerata</taxon>
        <taxon>Arachnida</taxon>
        <taxon>Araneae</taxon>
        <taxon>Araneomorphae</taxon>
        <taxon>Entelegynae</taxon>
        <taxon>Araneoidea</taxon>
        <taxon>Nephilidae</taxon>
        <taxon>Trichonephila</taxon>
    </lineage>
</organism>
<accession>A0A8X6G7H2</accession>
<sequence>MGQLLAVMPDNPIRNVNEPKSFNYGNDHQAYGSVPRNTDPKQQHFPSRRHQQHQSHVMQQVNRHQRYQHRQSVTQNRYYFPPPRSTHEDYHLRE</sequence>
<feature type="region of interest" description="Disordered" evidence="1">
    <location>
        <begin position="1"/>
        <end position="94"/>
    </location>
</feature>
<reference evidence="2" key="1">
    <citation type="submission" date="2020-07" db="EMBL/GenBank/DDBJ databases">
        <title>Multicomponent nature underlies the extraordinary mechanical properties of spider dragline silk.</title>
        <authorList>
            <person name="Kono N."/>
            <person name="Nakamura H."/>
            <person name="Mori M."/>
            <person name="Yoshida Y."/>
            <person name="Ohtoshi R."/>
            <person name="Malay A.D."/>
            <person name="Moran D.A.P."/>
            <person name="Tomita M."/>
            <person name="Numata K."/>
            <person name="Arakawa K."/>
        </authorList>
    </citation>
    <scope>NUCLEOTIDE SEQUENCE</scope>
</reference>
<feature type="compositionally biased region" description="Basic and acidic residues" evidence="1">
    <location>
        <begin position="85"/>
        <end position="94"/>
    </location>
</feature>
<evidence type="ECO:0000313" key="3">
    <source>
        <dbReference type="Proteomes" id="UP000887116"/>
    </source>
</evidence>
<evidence type="ECO:0000256" key="1">
    <source>
        <dbReference type="SAM" id="MobiDB-lite"/>
    </source>
</evidence>
<evidence type="ECO:0000313" key="2">
    <source>
        <dbReference type="EMBL" id="GFQ97897.1"/>
    </source>
</evidence>
<comment type="caution">
    <text evidence="2">The sequence shown here is derived from an EMBL/GenBank/DDBJ whole genome shotgun (WGS) entry which is preliminary data.</text>
</comment>
<dbReference type="AlphaFoldDB" id="A0A8X6G7H2"/>
<dbReference type="Proteomes" id="UP000887116">
    <property type="component" value="Unassembled WGS sequence"/>
</dbReference>
<dbReference type="EMBL" id="BMAO01034623">
    <property type="protein sequence ID" value="GFQ97897.1"/>
    <property type="molecule type" value="Genomic_DNA"/>
</dbReference>
<keyword evidence="3" id="KW-1185">Reference proteome</keyword>
<gene>
    <name evidence="2" type="ORF">TNCT_246381</name>
</gene>